<dbReference type="GO" id="GO:0044780">
    <property type="term" value="P:bacterial-type flagellum assembly"/>
    <property type="evidence" value="ECO:0007669"/>
    <property type="project" value="InterPro"/>
</dbReference>
<evidence type="ECO:0000313" key="3">
    <source>
        <dbReference type="EMBL" id="MBA2175560.1"/>
    </source>
</evidence>
<reference evidence="3 4" key="1">
    <citation type="journal article" date="2004" name="Extremophiles">
        <title>Halobacillus locisalis sp. nov., a halophilic bacterium isolated from a marine solar saltern of the Yellow Sea in Korea.</title>
        <authorList>
            <person name="Yoon J.H."/>
            <person name="Kang K.H."/>
            <person name="Oh T.K."/>
            <person name="Park Y.H."/>
        </authorList>
    </citation>
    <scope>NUCLEOTIDE SEQUENCE [LARGE SCALE GENOMIC DNA]</scope>
    <source>
        <strain evidence="3 4">KCTC 3788</strain>
    </source>
</reference>
<dbReference type="InterPro" id="IPR007809">
    <property type="entry name" value="FlgN-like"/>
</dbReference>
<dbReference type="InterPro" id="IPR036679">
    <property type="entry name" value="FlgN-like_sf"/>
</dbReference>
<keyword evidence="3" id="KW-0969">Cilium</keyword>
<feature type="region of interest" description="Disordered" evidence="2">
    <location>
        <begin position="141"/>
        <end position="162"/>
    </location>
</feature>
<gene>
    <name evidence="3" type="ORF">H0266_11710</name>
</gene>
<accession>A0A838CUA5</accession>
<keyword evidence="1" id="KW-1005">Bacterial flagellum biogenesis</keyword>
<keyword evidence="3" id="KW-0966">Cell projection</keyword>
<sequence>MSVQTVIQVMNQMKQLHESLVALSKSKTDALKSNDTSGLQQLLTNERKHVQAINKMEKKRVEAVTHWYQVNGMNPSEPTISEMLSHLEGGDHEELNAAYNELIIVLAELKQQELLNAELTKQSLQFVNLSLDMLQPSLNSVNYGGKEEQQHKPKRSVFDSKA</sequence>
<dbReference type="EMBL" id="JACEFG010000002">
    <property type="protein sequence ID" value="MBA2175560.1"/>
    <property type="molecule type" value="Genomic_DNA"/>
</dbReference>
<name>A0A838CUA5_9BACI</name>
<evidence type="ECO:0000256" key="1">
    <source>
        <dbReference type="ARBA" id="ARBA00022795"/>
    </source>
</evidence>
<dbReference type="RefSeq" id="WP_181472560.1">
    <property type="nucleotide sequence ID" value="NZ_JACEFG010000002.1"/>
</dbReference>
<organism evidence="3 4">
    <name type="scientific">Halobacillus locisalis</name>
    <dbReference type="NCBI Taxonomy" id="220753"/>
    <lineage>
        <taxon>Bacteria</taxon>
        <taxon>Bacillati</taxon>
        <taxon>Bacillota</taxon>
        <taxon>Bacilli</taxon>
        <taxon>Bacillales</taxon>
        <taxon>Bacillaceae</taxon>
        <taxon>Halobacillus</taxon>
    </lineage>
</organism>
<keyword evidence="4" id="KW-1185">Reference proteome</keyword>
<proteinExistence type="predicted"/>
<feature type="compositionally biased region" description="Basic and acidic residues" evidence="2">
    <location>
        <begin position="145"/>
        <end position="162"/>
    </location>
</feature>
<keyword evidence="3" id="KW-0282">Flagellum</keyword>
<protein>
    <submittedName>
        <fullName evidence="3">Flagellar protein FlgN</fullName>
    </submittedName>
</protein>
<dbReference type="Pfam" id="PF05130">
    <property type="entry name" value="FlgN"/>
    <property type="match status" value="1"/>
</dbReference>
<dbReference type="Gene3D" id="1.20.58.300">
    <property type="entry name" value="FlgN-like"/>
    <property type="match status" value="1"/>
</dbReference>
<dbReference type="SUPFAM" id="SSF140566">
    <property type="entry name" value="FlgN-like"/>
    <property type="match status" value="1"/>
</dbReference>
<evidence type="ECO:0000313" key="4">
    <source>
        <dbReference type="Proteomes" id="UP000571017"/>
    </source>
</evidence>
<dbReference type="AlphaFoldDB" id="A0A838CUA5"/>
<evidence type="ECO:0000256" key="2">
    <source>
        <dbReference type="SAM" id="MobiDB-lite"/>
    </source>
</evidence>
<dbReference type="Proteomes" id="UP000571017">
    <property type="component" value="Unassembled WGS sequence"/>
</dbReference>
<comment type="caution">
    <text evidence="3">The sequence shown here is derived from an EMBL/GenBank/DDBJ whole genome shotgun (WGS) entry which is preliminary data.</text>
</comment>